<comment type="caution">
    <text evidence="1">The sequence shown here is derived from an EMBL/GenBank/DDBJ whole genome shotgun (WGS) entry which is preliminary data.</text>
</comment>
<dbReference type="RefSeq" id="WP_068726464.1">
    <property type="nucleotide sequence ID" value="NZ_LSKU01000001.1"/>
</dbReference>
<accession>A0A135L6D9</accession>
<dbReference type="NCBIfam" id="NF033832">
    <property type="entry name" value="sce7726_fam"/>
    <property type="match status" value="1"/>
</dbReference>
<name>A0A135L6D9_9BACI</name>
<proteinExistence type="predicted"/>
<evidence type="ECO:0008006" key="3">
    <source>
        <dbReference type="Google" id="ProtNLM"/>
    </source>
</evidence>
<protein>
    <recommendedName>
        <fullName evidence="3">Sce7726 family protein</fullName>
    </recommendedName>
</protein>
<dbReference type="Proteomes" id="UP000070352">
    <property type="component" value="Unassembled WGS sequence"/>
</dbReference>
<evidence type="ECO:0000313" key="1">
    <source>
        <dbReference type="EMBL" id="KXG44571.1"/>
    </source>
</evidence>
<dbReference type="AlphaFoldDB" id="A0A135L6D9"/>
<sequence length="190" mass="22641">MNKLKDQDVRNVLLEELNSIYSEDENTIIINELGIDFGASRIDIAVVNGIMHGYEIKSESDTLNRLPKQMEYYNRVFERMTIVVDRKYYEETKNLVPKWWGITIVNKKNGSIQLQQKRKGRKRTPQDKELLLKLLWKDELEKFVDVLGLPKHFKRLKKLQLLDLFCSEAEINIIRPFVYEALKTRKLWRN</sequence>
<organism evidence="1 2">
    <name type="scientific">Tepidibacillus decaturensis</name>
    <dbReference type="NCBI Taxonomy" id="1413211"/>
    <lineage>
        <taxon>Bacteria</taxon>
        <taxon>Bacillati</taxon>
        <taxon>Bacillota</taxon>
        <taxon>Bacilli</taxon>
        <taxon>Bacillales</taxon>
        <taxon>Bacillaceae</taxon>
        <taxon>Tepidibacillus</taxon>
    </lineage>
</organism>
<reference evidence="1 2" key="1">
    <citation type="submission" date="2016-02" db="EMBL/GenBank/DDBJ databases">
        <title>Draft Genome for Tepidibacillus decaturensis nov. sp. Strain Z9, an Anaerobic, Moderately Thermophilic and Heterotrophic Bacterium from Deep Subsurface of the Illinois Basin, USA.</title>
        <authorList>
            <person name="Dong Y."/>
            <person name="Chang J.Y."/>
            <person name="Sanford R."/>
            <person name="Fouke B.W."/>
        </authorList>
    </citation>
    <scope>NUCLEOTIDE SEQUENCE [LARGE SCALE GENOMIC DNA]</scope>
    <source>
        <strain evidence="1 2">Z9</strain>
    </source>
</reference>
<keyword evidence="2" id="KW-1185">Reference proteome</keyword>
<dbReference type="InterPro" id="IPR047729">
    <property type="entry name" value="Sce7726-like"/>
</dbReference>
<gene>
    <name evidence="1" type="ORF">U473_11495</name>
</gene>
<evidence type="ECO:0000313" key="2">
    <source>
        <dbReference type="Proteomes" id="UP000070352"/>
    </source>
</evidence>
<dbReference type="OrthoDB" id="128875at2"/>
<dbReference type="EMBL" id="LSKU01000001">
    <property type="protein sequence ID" value="KXG44571.1"/>
    <property type="molecule type" value="Genomic_DNA"/>
</dbReference>